<evidence type="ECO:0000256" key="1">
    <source>
        <dbReference type="ARBA" id="ARBA00004377"/>
    </source>
</evidence>
<evidence type="ECO:0000256" key="11">
    <source>
        <dbReference type="SAM" id="Phobius"/>
    </source>
</evidence>
<dbReference type="Proteomes" id="UP000295375">
    <property type="component" value="Unassembled WGS sequence"/>
</dbReference>
<protein>
    <recommendedName>
        <fullName evidence="3">Type II secretion system core protein G</fullName>
    </recommendedName>
</protein>
<evidence type="ECO:0000256" key="9">
    <source>
        <dbReference type="ARBA" id="ARBA00023136"/>
    </source>
</evidence>
<dbReference type="InterPro" id="IPR013545">
    <property type="entry name" value="T2SS_protein-GspG_C"/>
</dbReference>
<feature type="region of interest" description="Disordered" evidence="10">
    <location>
        <begin position="121"/>
        <end position="149"/>
    </location>
</feature>
<keyword evidence="14" id="KW-1185">Reference proteome</keyword>
<comment type="similarity">
    <text evidence="2">Belongs to the GSP G family.</text>
</comment>
<dbReference type="PROSITE" id="PS00409">
    <property type="entry name" value="PROKAR_NTER_METHYL"/>
    <property type="match status" value="1"/>
</dbReference>
<evidence type="ECO:0000259" key="12">
    <source>
        <dbReference type="Pfam" id="PF08334"/>
    </source>
</evidence>
<dbReference type="Gene3D" id="3.30.700.10">
    <property type="entry name" value="Glycoprotein, Type 4 Pilin"/>
    <property type="match status" value="1"/>
</dbReference>
<evidence type="ECO:0000256" key="6">
    <source>
        <dbReference type="ARBA" id="ARBA00022519"/>
    </source>
</evidence>
<dbReference type="PANTHER" id="PTHR30093">
    <property type="entry name" value="GENERAL SECRETION PATHWAY PROTEIN G"/>
    <property type="match status" value="1"/>
</dbReference>
<dbReference type="InterPro" id="IPR010054">
    <property type="entry name" value="Type2_sec_GspG"/>
</dbReference>
<reference evidence="13 14" key="1">
    <citation type="submission" date="2019-03" db="EMBL/GenBank/DDBJ databases">
        <title>Genomic Encyclopedia of Type Strains, Phase IV (KMG-IV): sequencing the most valuable type-strain genomes for metagenomic binning, comparative biology and taxonomic classification.</title>
        <authorList>
            <person name="Goeker M."/>
        </authorList>
    </citation>
    <scope>NUCLEOTIDE SEQUENCE [LARGE SCALE GENOMIC DNA]</scope>
    <source>
        <strain evidence="13 14">DSM 103792</strain>
    </source>
</reference>
<dbReference type="InterPro" id="IPR012902">
    <property type="entry name" value="N_methyl_site"/>
</dbReference>
<dbReference type="PANTHER" id="PTHR30093:SF44">
    <property type="entry name" value="TYPE II SECRETION SYSTEM CORE PROTEIN G"/>
    <property type="match status" value="1"/>
</dbReference>
<proteinExistence type="inferred from homology"/>
<accession>A0A4R6URQ3</accession>
<evidence type="ECO:0000256" key="4">
    <source>
        <dbReference type="ARBA" id="ARBA00022475"/>
    </source>
</evidence>
<comment type="caution">
    <text evidence="13">The sequence shown here is derived from an EMBL/GenBank/DDBJ whole genome shotgun (WGS) entry which is preliminary data.</text>
</comment>
<dbReference type="Pfam" id="PF07963">
    <property type="entry name" value="N_methyl"/>
    <property type="match status" value="1"/>
</dbReference>
<dbReference type="GO" id="GO:0005886">
    <property type="term" value="C:plasma membrane"/>
    <property type="evidence" value="ECO:0007669"/>
    <property type="project" value="UniProtKB-SubCell"/>
</dbReference>
<evidence type="ECO:0000256" key="10">
    <source>
        <dbReference type="SAM" id="MobiDB-lite"/>
    </source>
</evidence>
<dbReference type="InterPro" id="IPR000983">
    <property type="entry name" value="Bac_GSPG_pilin"/>
</dbReference>
<dbReference type="GO" id="GO:0015627">
    <property type="term" value="C:type II protein secretion system complex"/>
    <property type="evidence" value="ECO:0007669"/>
    <property type="project" value="InterPro"/>
</dbReference>
<dbReference type="Pfam" id="PF08334">
    <property type="entry name" value="T2SSG"/>
    <property type="match status" value="1"/>
</dbReference>
<keyword evidence="7 11" id="KW-0812">Transmembrane</keyword>
<keyword evidence="9 11" id="KW-0472">Membrane</keyword>
<evidence type="ECO:0000256" key="2">
    <source>
        <dbReference type="ARBA" id="ARBA00009984"/>
    </source>
</evidence>
<dbReference type="OrthoDB" id="9795612at2"/>
<dbReference type="InterPro" id="IPR045584">
    <property type="entry name" value="Pilin-like"/>
</dbReference>
<evidence type="ECO:0000256" key="7">
    <source>
        <dbReference type="ARBA" id="ARBA00022692"/>
    </source>
</evidence>
<dbReference type="RefSeq" id="WP_133588212.1">
    <property type="nucleotide sequence ID" value="NZ_CP037953.1"/>
</dbReference>
<dbReference type="GO" id="GO:0015628">
    <property type="term" value="P:protein secretion by the type II secretion system"/>
    <property type="evidence" value="ECO:0007669"/>
    <property type="project" value="InterPro"/>
</dbReference>
<dbReference type="NCBIfam" id="TIGR02532">
    <property type="entry name" value="IV_pilin_GFxxxE"/>
    <property type="match status" value="1"/>
</dbReference>
<gene>
    <name evidence="13" type="ORF">EV696_10350</name>
</gene>
<feature type="domain" description="Type II secretion system protein GspG C-terminal" evidence="12">
    <location>
        <begin position="33"/>
        <end position="141"/>
    </location>
</feature>
<dbReference type="SUPFAM" id="SSF54523">
    <property type="entry name" value="Pili subunits"/>
    <property type="match status" value="1"/>
</dbReference>
<dbReference type="EMBL" id="SNYM01000003">
    <property type="protein sequence ID" value="TDQ49682.1"/>
    <property type="molecule type" value="Genomic_DNA"/>
</dbReference>
<keyword evidence="5" id="KW-0488">Methylation</keyword>
<keyword evidence="8 11" id="KW-1133">Transmembrane helix</keyword>
<evidence type="ECO:0000313" key="14">
    <source>
        <dbReference type="Proteomes" id="UP000295375"/>
    </source>
</evidence>
<sequence length="149" mass="16563">MKRKHLARGFTLLEIMVVLVIIGILATAVMLNIGGDVDRATITRAQADIATLSTALERYKMDNFTYPTTEQGLAALVRKPNSDPEPRNYKQGGYINKLEKDPWGREYQYISPGEHGEFDVFSLGADGQMGGEGPNEDIGNWDTSLENER</sequence>
<feature type="transmembrane region" description="Helical" evidence="11">
    <location>
        <begin position="12"/>
        <end position="34"/>
    </location>
</feature>
<keyword evidence="4" id="KW-1003">Cell membrane</keyword>
<keyword evidence="6" id="KW-0997">Cell inner membrane</keyword>
<dbReference type="NCBIfam" id="TIGR01710">
    <property type="entry name" value="typeII_sec_gspG"/>
    <property type="match status" value="1"/>
</dbReference>
<evidence type="ECO:0000313" key="13">
    <source>
        <dbReference type="EMBL" id="TDQ49682.1"/>
    </source>
</evidence>
<comment type="subcellular location">
    <subcellularLocation>
        <location evidence="1">Cell inner membrane</location>
        <topology evidence="1">Single-pass membrane protein</topology>
    </subcellularLocation>
</comment>
<name>A0A4R6URQ3_9GAMM</name>
<evidence type="ECO:0000256" key="3">
    <source>
        <dbReference type="ARBA" id="ARBA00020042"/>
    </source>
</evidence>
<organism evidence="13 14">
    <name type="scientific">Permianibacter aggregans</name>
    <dbReference type="NCBI Taxonomy" id="1510150"/>
    <lineage>
        <taxon>Bacteria</taxon>
        <taxon>Pseudomonadati</taxon>
        <taxon>Pseudomonadota</taxon>
        <taxon>Gammaproteobacteria</taxon>
        <taxon>Pseudomonadales</taxon>
        <taxon>Pseudomonadaceae</taxon>
        <taxon>Permianibacter</taxon>
    </lineage>
</organism>
<dbReference type="PRINTS" id="PR00813">
    <property type="entry name" value="BCTERIALGSPG"/>
</dbReference>
<dbReference type="AlphaFoldDB" id="A0A4R6URQ3"/>
<evidence type="ECO:0000256" key="8">
    <source>
        <dbReference type="ARBA" id="ARBA00022989"/>
    </source>
</evidence>
<evidence type="ECO:0000256" key="5">
    <source>
        <dbReference type="ARBA" id="ARBA00022481"/>
    </source>
</evidence>